<dbReference type="EMBL" id="BKCP01004750">
    <property type="protein sequence ID" value="GER33603.1"/>
    <property type="molecule type" value="Genomic_DNA"/>
</dbReference>
<proteinExistence type="predicted"/>
<evidence type="ECO:0000256" key="2">
    <source>
        <dbReference type="SAM" id="MobiDB-lite"/>
    </source>
</evidence>
<sequence>MDSVKRSSVTPPKSRLARTFAKVLSFQAATGDDCIQKGKSRGKTNKDHQTKHAKTPSLDAENEKLKDHLINEAFLAKLFASLSSIKAAYAQMQSAQSPYDTEVIQSSDQTIVSELKNLSELKQCYFKKQINDTSPEKTLALAEIQEQKSLLKTYEVTSKKLDFQLKLKDSEITFLEEKLAEANSETKLLERKLNSSAQFSITHGLRLSDLKTSHFVTYHREVLKSVRAFVRLLVREMESAKWDLDAAASSIKPGISFWTQAHKCFAFESFICRHMFDGFGNGSERRDIRRESFAVFREMCSVDPTDYLARKPESPFALFCREKYLKLVHPKMESSLFGNLEQRDLLETGFYSAFCEMAKRVWLLRCLGSCMEARVEIFQVAKGSRFSEVYMESLSDEAFSISGVGSGSHPRVAFTVVPGFTVGKTVIQCQVYLY</sequence>
<evidence type="ECO:0000313" key="6">
    <source>
        <dbReference type="Proteomes" id="UP000325081"/>
    </source>
</evidence>
<dbReference type="InterPro" id="IPR056813">
    <property type="entry name" value="GIL1_IRKI_C"/>
</dbReference>
<dbReference type="OrthoDB" id="1915848at2759"/>
<reference evidence="6" key="1">
    <citation type="journal article" date="2019" name="Curr. Biol.">
        <title>Genome Sequence of Striga asiatica Provides Insight into the Evolution of Plant Parasitism.</title>
        <authorList>
            <person name="Yoshida S."/>
            <person name="Kim S."/>
            <person name="Wafula E.K."/>
            <person name="Tanskanen J."/>
            <person name="Kim Y.M."/>
            <person name="Honaas L."/>
            <person name="Yang Z."/>
            <person name="Spallek T."/>
            <person name="Conn C.E."/>
            <person name="Ichihashi Y."/>
            <person name="Cheong K."/>
            <person name="Cui S."/>
            <person name="Der J.P."/>
            <person name="Gundlach H."/>
            <person name="Jiao Y."/>
            <person name="Hori C."/>
            <person name="Ishida J.K."/>
            <person name="Kasahara H."/>
            <person name="Kiba T."/>
            <person name="Kim M.S."/>
            <person name="Koo N."/>
            <person name="Laohavisit A."/>
            <person name="Lee Y.H."/>
            <person name="Lumba S."/>
            <person name="McCourt P."/>
            <person name="Mortimer J.C."/>
            <person name="Mutuku J.M."/>
            <person name="Nomura T."/>
            <person name="Sasaki-Sekimoto Y."/>
            <person name="Seto Y."/>
            <person name="Wang Y."/>
            <person name="Wakatake T."/>
            <person name="Sakakibara H."/>
            <person name="Demura T."/>
            <person name="Yamaguchi S."/>
            <person name="Yoneyama K."/>
            <person name="Manabe R.I."/>
            <person name="Nelson D.C."/>
            <person name="Schulman A.H."/>
            <person name="Timko M.P."/>
            <person name="dePamphilis C.W."/>
            <person name="Choi D."/>
            <person name="Shirasu K."/>
        </authorList>
    </citation>
    <scope>NUCLEOTIDE SEQUENCE [LARGE SCALE GENOMIC DNA]</scope>
    <source>
        <strain evidence="6">cv. UVA1</strain>
    </source>
</reference>
<dbReference type="PANTHER" id="PTHR31161">
    <property type="entry name" value="PROTEIN GRAVITROPIC IN THE LIGHT 1"/>
    <property type="match status" value="1"/>
</dbReference>
<protein>
    <submittedName>
        <fullName evidence="5">Uncharacterized protein</fullName>
    </submittedName>
</protein>
<dbReference type="GO" id="GO:0009639">
    <property type="term" value="P:response to red or far red light"/>
    <property type="evidence" value="ECO:0007669"/>
    <property type="project" value="InterPro"/>
</dbReference>
<dbReference type="InterPro" id="IPR040225">
    <property type="entry name" value="GIL1-like"/>
</dbReference>
<dbReference type="InterPro" id="IPR006943">
    <property type="entry name" value="DUF641_pln"/>
</dbReference>
<feature type="domain" description="GIL1/IRKI C-terminal" evidence="4">
    <location>
        <begin position="377"/>
        <end position="432"/>
    </location>
</feature>
<evidence type="ECO:0000313" key="5">
    <source>
        <dbReference type="EMBL" id="GER33603.1"/>
    </source>
</evidence>
<feature type="region of interest" description="Disordered" evidence="2">
    <location>
        <begin position="35"/>
        <end position="60"/>
    </location>
</feature>
<feature type="coiled-coil region" evidence="1">
    <location>
        <begin position="165"/>
        <end position="192"/>
    </location>
</feature>
<gene>
    <name evidence="5" type="ORF">STAS_09747</name>
</gene>
<dbReference type="AlphaFoldDB" id="A0A5A7PL51"/>
<comment type="caution">
    <text evidence="5">The sequence shown here is derived from an EMBL/GenBank/DDBJ whole genome shotgun (WGS) entry which is preliminary data.</text>
</comment>
<dbReference type="Proteomes" id="UP000325081">
    <property type="component" value="Unassembled WGS sequence"/>
</dbReference>
<dbReference type="GO" id="GO:0009959">
    <property type="term" value="P:negative gravitropism"/>
    <property type="evidence" value="ECO:0007669"/>
    <property type="project" value="InterPro"/>
</dbReference>
<keyword evidence="1" id="KW-0175">Coiled coil</keyword>
<evidence type="ECO:0000259" key="3">
    <source>
        <dbReference type="Pfam" id="PF04859"/>
    </source>
</evidence>
<evidence type="ECO:0000259" key="4">
    <source>
        <dbReference type="Pfam" id="PF24994"/>
    </source>
</evidence>
<evidence type="ECO:0000256" key="1">
    <source>
        <dbReference type="SAM" id="Coils"/>
    </source>
</evidence>
<feature type="domain" description="DUF641" evidence="3">
    <location>
        <begin position="70"/>
        <end position="192"/>
    </location>
</feature>
<organism evidence="5 6">
    <name type="scientific">Striga asiatica</name>
    <name type="common">Asiatic witchweed</name>
    <name type="synonym">Buchnera asiatica</name>
    <dbReference type="NCBI Taxonomy" id="4170"/>
    <lineage>
        <taxon>Eukaryota</taxon>
        <taxon>Viridiplantae</taxon>
        <taxon>Streptophyta</taxon>
        <taxon>Embryophyta</taxon>
        <taxon>Tracheophyta</taxon>
        <taxon>Spermatophyta</taxon>
        <taxon>Magnoliopsida</taxon>
        <taxon>eudicotyledons</taxon>
        <taxon>Gunneridae</taxon>
        <taxon>Pentapetalae</taxon>
        <taxon>asterids</taxon>
        <taxon>lamiids</taxon>
        <taxon>Lamiales</taxon>
        <taxon>Orobanchaceae</taxon>
        <taxon>Buchnereae</taxon>
        <taxon>Striga</taxon>
    </lineage>
</organism>
<accession>A0A5A7PL51</accession>
<dbReference type="Pfam" id="PF24994">
    <property type="entry name" value="GIL1_IRKI_C"/>
    <property type="match status" value="1"/>
</dbReference>
<dbReference type="Pfam" id="PF04859">
    <property type="entry name" value="DUF641"/>
    <property type="match status" value="1"/>
</dbReference>
<name>A0A5A7PL51_STRAF</name>
<keyword evidence="6" id="KW-1185">Reference proteome</keyword>